<dbReference type="Pfam" id="PF19877">
    <property type="entry name" value="DUF6350"/>
    <property type="match status" value="1"/>
</dbReference>
<keyword evidence="2" id="KW-0472">Membrane</keyword>
<feature type="transmembrane region" description="Helical" evidence="2">
    <location>
        <begin position="330"/>
        <end position="357"/>
    </location>
</feature>
<keyword evidence="4" id="KW-1185">Reference proteome</keyword>
<dbReference type="RefSeq" id="WP_204467936.1">
    <property type="nucleotide sequence ID" value="NZ_JACLYU010000003.1"/>
</dbReference>
<feature type="transmembrane region" description="Helical" evidence="2">
    <location>
        <begin position="72"/>
        <end position="93"/>
    </location>
</feature>
<feature type="transmembrane region" description="Helical" evidence="2">
    <location>
        <begin position="286"/>
        <end position="309"/>
    </location>
</feature>
<evidence type="ECO:0000256" key="2">
    <source>
        <dbReference type="SAM" id="Phobius"/>
    </source>
</evidence>
<feature type="transmembrane region" description="Helical" evidence="2">
    <location>
        <begin position="20"/>
        <end position="41"/>
    </location>
</feature>
<sequence>MPTRMKRRILDCLRGMGTAIVAMAVFAVPIGCLIALTLLVISMEEGGGALTDLTMPLTEAAVLLTQGTGFKLGAVTLTLMPLLLTGLLVGLIAQVTRRFGASLPGFLVGIIVWVAANLAFADATTLAVLDQNTVIGARSALVFALGYAAGGLPGSSATRMAVDWLRDHVSPPVRRAIGLGLATGGLVIATVLAMGLVAAVVWIVLGHEDMTLMFDSEGMETGSRLLMSLITLFWLPNVAIWAVSWCAGAGFSIGDLATFTLWSGQGDGLPALPAFALLPAPVEADWARIAIQLVVPVTAAVIGLLVLVLPKGFRLRPPRKADRDEGRRAVLAMAYPAGAFCLAAAVVAVGMSAIFALSNGGLGTGHLAHVGVVVMRATQSVGRTAAIGLTCAWLAGAVAVAAAWGLHWLLQSHHKEETDDKHEPSDQAGSGIRLP</sequence>
<reference evidence="3" key="1">
    <citation type="submission" date="2020-08" db="EMBL/GenBank/DDBJ databases">
        <authorList>
            <person name="Cejkova D."/>
            <person name="Kubasova T."/>
            <person name="Jahodarova E."/>
            <person name="Rychlik I."/>
        </authorList>
    </citation>
    <scope>NUCLEOTIDE SEQUENCE</scope>
    <source>
        <strain evidence="3">An836</strain>
    </source>
</reference>
<name>A0A938WX66_9BIFI</name>
<gene>
    <name evidence="3" type="ORF">H7U32_02980</name>
</gene>
<dbReference type="AlphaFoldDB" id="A0A938WX66"/>
<keyword evidence="2" id="KW-1133">Transmembrane helix</keyword>
<dbReference type="Proteomes" id="UP000718821">
    <property type="component" value="Unassembled WGS sequence"/>
</dbReference>
<feature type="compositionally biased region" description="Basic and acidic residues" evidence="1">
    <location>
        <begin position="415"/>
        <end position="425"/>
    </location>
</feature>
<feature type="region of interest" description="Disordered" evidence="1">
    <location>
        <begin position="415"/>
        <end position="435"/>
    </location>
</feature>
<evidence type="ECO:0000256" key="1">
    <source>
        <dbReference type="SAM" id="MobiDB-lite"/>
    </source>
</evidence>
<feature type="transmembrane region" description="Helical" evidence="2">
    <location>
        <begin position="105"/>
        <end position="129"/>
    </location>
</feature>
<keyword evidence="2" id="KW-0812">Transmembrane</keyword>
<evidence type="ECO:0000313" key="3">
    <source>
        <dbReference type="EMBL" id="MBM6699307.1"/>
    </source>
</evidence>
<feature type="transmembrane region" description="Helical" evidence="2">
    <location>
        <begin position="225"/>
        <end position="247"/>
    </location>
</feature>
<accession>A0A938WX66</accession>
<reference evidence="3" key="2">
    <citation type="journal article" date="2021" name="Sci. Rep.">
        <title>The distribution of antibiotic resistance genes in chicken gut microbiota commensals.</title>
        <authorList>
            <person name="Juricova H."/>
            <person name="Matiasovicova J."/>
            <person name="Kubasova T."/>
            <person name="Cejkova D."/>
            <person name="Rychlik I."/>
        </authorList>
    </citation>
    <scope>NUCLEOTIDE SEQUENCE</scope>
    <source>
        <strain evidence="3">An836</strain>
    </source>
</reference>
<feature type="transmembrane region" description="Helical" evidence="2">
    <location>
        <begin position="135"/>
        <end position="155"/>
    </location>
</feature>
<evidence type="ECO:0000313" key="4">
    <source>
        <dbReference type="Proteomes" id="UP000718821"/>
    </source>
</evidence>
<dbReference type="EMBL" id="JACLYU010000003">
    <property type="protein sequence ID" value="MBM6699307.1"/>
    <property type="molecule type" value="Genomic_DNA"/>
</dbReference>
<feature type="transmembrane region" description="Helical" evidence="2">
    <location>
        <begin position="176"/>
        <end position="205"/>
    </location>
</feature>
<dbReference type="InterPro" id="IPR045931">
    <property type="entry name" value="DUF6350"/>
</dbReference>
<protein>
    <submittedName>
        <fullName evidence="3">Uncharacterized protein</fullName>
    </submittedName>
</protein>
<feature type="transmembrane region" description="Helical" evidence="2">
    <location>
        <begin position="385"/>
        <end position="406"/>
    </location>
</feature>
<organism evidence="3 4">
    <name type="scientific">Bifidobacterium pullorum subsp. saeculare</name>
    <dbReference type="NCBI Taxonomy" id="78257"/>
    <lineage>
        <taxon>Bacteria</taxon>
        <taxon>Bacillati</taxon>
        <taxon>Actinomycetota</taxon>
        <taxon>Actinomycetes</taxon>
        <taxon>Bifidobacteriales</taxon>
        <taxon>Bifidobacteriaceae</taxon>
        <taxon>Bifidobacterium</taxon>
    </lineage>
</organism>
<comment type="caution">
    <text evidence="3">The sequence shown here is derived from an EMBL/GenBank/DDBJ whole genome shotgun (WGS) entry which is preliminary data.</text>
</comment>
<proteinExistence type="predicted"/>